<dbReference type="Pfam" id="PF00561">
    <property type="entry name" value="Abhydrolase_1"/>
    <property type="match status" value="1"/>
</dbReference>
<keyword evidence="2" id="KW-0378">Hydrolase</keyword>
<organism evidence="2 3">
    <name type="scientific">Luteimonas gilva</name>
    <dbReference type="NCBI Taxonomy" id="2572684"/>
    <lineage>
        <taxon>Bacteria</taxon>
        <taxon>Pseudomonadati</taxon>
        <taxon>Pseudomonadota</taxon>
        <taxon>Gammaproteobacteria</taxon>
        <taxon>Lysobacterales</taxon>
        <taxon>Lysobacteraceae</taxon>
        <taxon>Luteimonas</taxon>
    </lineage>
</organism>
<dbReference type="AlphaFoldDB" id="A0A4V5ZPU7"/>
<sequence length="292" mass="32165">MDALPRKHLRLTGGTKLAFVSAGDPAAPAVLLLHGFPSSANTFRDVIPRLAEISHVIAPDLPGYGESEPLAQASFEAFGEAIFELLAHLKVGPRYVYLHDWGAPVGLHVAMKEPDAVLGLIVQNANAHRSGFGPQWDATLAYWENPTRKNQAASLTFLNCEGIRAQYVADVPADIAALISPQVWEEDWRVMQLPGRMETQCALLADYAKYVARFDEISKYLADRQPPAVMVWGRHDAFFDIDETLSWMQDLPRMESHILDGGHFLLETHAAPAADIFRKFIAETAAAPNAGR</sequence>
<dbReference type="OrthoDB" id="2086224at2"/>
<proteinExistence type="predicted"/>
<feature type="domain" description="AB hydrolase-1" evidence="1">
    <location>
        <begin position="28"/>
        <end position="269"/>
    </location>
</feature>
<protein>
    <submittedName>
        <fullName evidence="2">Alpha/beta hydrolase</fullName>
    </submittedName>
</protein>
<reference evidence="2 3" key="1">
    <citation type="submission" date="2019-04" db="EMBL/GenBank/DDBJ databases">
        <title>Reference strain of H23.</title>
        <authorList>
            <person name="Luo X."/>
        </authorList>
    </citation>
    <scope>NUCLEOTIDE SEQUENCE [LARGE SCALE GENOMIC DNA]</scope>
    <source>
        <strain evidence="2 3">H23</strain>
    </source>
</reference>
<dbReference type="SUPFAM" id="SSF53474">
    <property type="entry name" value="alpha/beta-Hydrolases"/>
    <property type="match status" value="1"/>
</dbReference>
<dbReference type="InterPro" id="IPR000073">
    <property type="entry name" value="AB_hydrolase_1"/>
</dbReference>
<accession>A0A4V5ZPU7</accession>
<dbReference type="GO" id="GO:0004301">
    <property type="term" value="F:epoxide hydrolase activity"/>
    <property type="evidence" value="ECO:0007669"/>
    <property type="project" value="TreeGrafter"/>
</dbReference>
<evidence type="ECO:0000259" key="1">
    <source>
        <dbReference type="Pfam" id="PF00561"/>
    </source>
</evidence>
<dbReference type="PRINTS" id="PR00412">
    <property type="entry name" value="EPOXHYDRLASE"/>
</dbReference>
<dbReference type="InterPro" id="IPR029058">
    <property type="entry name" value="AB_hydrolase_fold"/>
</dbReference>
<dbReference type="PANTHER" id="PTHR42977">
    <property type="entry name" value="HYDROLASE-RELATED"/>
    <property type="match status" value="1"/>
</dbReference>
<dbReference type="RefSeq" id="WP_137266873.1">
    <property type="nucleotide sequence ID" value="NZ_SZUA01000002.1"/>
</dbReference>
<name>A0A4V5ZPU7_9GAMM</name>
<dbReference type="InterPro" id="IPR051340">
    <property type="entry name" value="Haloalkane_dehalogenase"/>
</dbReference>
<dbReference type="EMBL" id="SZUA01000002">
    <property type="protein sequence ID" value="TKR30443.1"/>
    <property type="molecule type" value="Genomic_DNA"/>
</dbReference>
<dbReference type="Gene3D" id="3.40.50.1820">
    <property type="entry name" value="alpha/beta hydrolase"/>
    <property type="match status" value="1"/>
</dbReference>
<comment type="caution">
    <text evidence="2">The sequence shown here is derived from an EMBL/GenBank/DDBJ whole genome shotgun (WGS) entry which is preliminary data.</text>
</comment>
<evidence type="ECO:0000313" key="2">
    <source>
        <dbReference type="EMBL" id="TKR30443.1"/>
    </source>
</evidence>
<dbReference type="Proteomes" id="UP000308707">
    <property type="component" value="Unassembled WGS sequence"/>
</dbReference>
<keyword evidence="3" id="KW-1185">Reference proteome</keyword>
<gene>
    <name evidence="2" type="ORF">FCE95_09980</name>
</gene>
<dbReference type="InterPro" id="IPR000639">
    <property type="entry name" value="Epox_hydrolase-like"/>
</dbReference>
<evidence type="ECO:0000313" key="3">
    <source>
        <dbReference type="Proteomes" id="UP000308707"/>
    </source>
</evidence>
<dbReference type="PANTHER" id="PTHR42977:SF1">
    <property type="entry name" value="BLR6576 PROTEIN"/>
    <property type="match status" value="1"/>
</dbReference>